<protein>
    <submittedName>
        <fullName evidence="1">Uncharacterized protein</fullName>
    </submittedName>
</protein>
<dbReference type="Proteomes" id="UP000306562">
    <property type="component" value="Chromosome"/>
</dbReference>
<proteinExistence type="predicted"/>
<accession>A0AAX3IAM1</accession>
<evidence type="ECO:0000313" key="1">
    <source>
        <dbReference type="EMBL" id="VTR01873.1"/>
    </source>
</evidence>
<dbReference type="EMBL" id="LR590482">
    <property type="protein sequence ID" value="VTR01873.1"/>
    <property type="molecule type" value="Genomic_DNA"/>
</dbReference>
<organism evidence="1 2">
    <name type="scientific">Pseudomonas synxantha</name>
    <dbReference type="NCBI Taxonomy" id="47883"/>
    <lineage>
        <taxon>Bacteria</taxon>
        <taxon>Pseudomonadati</taxon>
        <taxon>Pseudomonadota</taxon>
        <taxon>Gammaproteobacteria</taxon>
        <taxon>Pseudomonadales</taxon>
        <taxon>Pseudomonadaceae</taxon>
        <taxon>Pseudomonas</taxon>
    </lineage>
</organism>
<reference evidence="1 2" key="1">
    <citation type="submission" date="2019-05" db="EMBL/GenBank/DDBJ databases">
        <authorList>
            <consortium name="Pathogen Informatics"/>
        </authorList>
    </citation>
    <scope>NUCLEOTIDE SEQUENCE [LARGE SCALE GENOMIC DNA]</scope>
    <source>
        <strain evidence="1 2">NCTC10696</strain>
    </source>
</reference>
<sequence>MPCDGFGQVTGVSLTLGAAAQVAHGFEPHLLQRHPILHRQTMQLVRPQQGVTRDAPPTVGRQAFEAAKVIRALQAHSRTRGHNSGVQLRLISRGQWPRILAQDRRASGRAAFGQEVDGVPVLGSREKALNHR</sequence>
<gene>
    <name evidence="1" type="ORF">NCTC10696_03678</name>
</gene>
<evidence type="ECO:0000313" key="2">
    <source>
        <dbReference type="Proteomes" id="UP000306562"/>
    </source>
</evidence>
<dbReference type="AlphaFoldDB" id="A0AAX3IAM1"/>
<name>A0AAX3IAM1_9PSED</name>